<gene>
    <name evidence="2" type="primary">ORF75168</name>
    <name evidence="1" type="synonym">ORF75166</name>
</gene>
<accession>A0A0B6ZQJ2</accession>
<name>A0A0B6ZQJ2_9EUPU</name>
<evidence type="ECO:0000313" key="2">
    <source>
        <dbReference type="EMBL" id="CEK70667.1"/>
    </source>
</evidence>
<sequence>MQLYFYEYNSEGVKFGNIHQIYLEVNKDSKHSIFFRCKLFVSWFPLCDL</sequence>
<dbReference type="EMBL" id="HACG01023801">
    <property type="protein sequence ID" value="CEK70666.1"/>
    <property type="molecule type" value="Transcribed_RNA"/>
</dbReference>
<protein>
    <submittedName>
        <fullName evidence="2">Uncharacterized protein</fullName>
    </submittedName>
</protein>
<dbReference type="AlphaFoldDB" id="A0A0B6ZQJ2"/>
<reference evidence="2" key="1">
    <citation type="submission" date="2014-12" db="EMBL/GenBank/DDBJ databases">
        <title>Insight into the proteome of Arion vulgaris.</title>
        <authorList>
            <person name="Aradska J."/>
            <person name="Bulat T."/>
            <person name="Smidak R."/>
            <person name="Sarate P."/>
            <person name="Gangsoo J."/>
            <person name="Sialana F."/>
            <person name="Bilban M."/>
            <person name="Lubec G."/>
        </authorList>
    </citation>
    <scope>NUCLEOTIDE SEQUENCE</scope>
    <source>
        <tissue evidence="2">Skin</tissue>
    </source>
</reference>
<proteinExistence type="predicted"/>
<dbReference type="EMBL" id="HACG01023802">
    <property type="protein sequence ID" value="CEK70667.1"/>
    <property type="molecule type" value="Transcribed_RNA"/>
</dbReference>
<organism evidence="2">
    <name type="scientific">Arion vulgaris</name>
    <dbReference type="NCBI Taxonomy" id="1028688"/>
    <lineage>
        <taxon>Eukaryota</taxon>
        <taxon>Metazoa</taxon>
        <taxon>Spiralia</taxon>
        <taxon>Lophotrochozoa</taxon>
        <taxon>Mollusca</taxon>
        <taxon>Gastropoda</taxon>
        <taxon>Heterobranchia</taxon>
        <taxon>Euthyneura</taxon>
        <taxon>Panpulmonata</taxon>
        <taxon>Eupulmonata</taxon>
        <taxon>Stylommatophora</taxon>
        <taxon>Helicina</taxon>
        <taxon>Arionoidea</taxon>
        <taxon>Arionidae</taxon>
        <taxon>Arion</taxon>
    </lineage>
</organism>
<evidence type="ECO:0000313" key="1">
    <source>
        <dbReference type="EMBL" id="CEK70666.1"/>
    </source>
</evidence>